<evidence type="ECO:0000256" key="1">
    <source>
        <dbReference type="ARBA" id="ARBA00005457"/>
    </source>
</evidence>
<dbReference type="GO" id="GO:0042256">
    <property type="term" value="P:cytosolic ribosome assembly"/>
    <property type="evidence" value="ECO:0007669"/>
    <property type="project" value="TreeGrafter"/>
</dbReference>
<organism evidence="2 3">
    <name type="scientific">Trichonephila clavata</name>
    <name type="common">Joro spider</name>
    <name type="synonym">Nephila clavata</name>
    <dbReference type="NCBI Taxonomy" id="2740835"/>
    <lineage>
        <taxon>Eukaryota</taxon>
        <taxon>Metazoa</taxon>
        <taxon>Ecdysozoa</taxon>
        <taxon>Arthropoda</taxon>
        <taxon>Chelicerata</taxon>
        <taxon>Arachnida</taxon>
        <taxon>Araneae</taxon>
        <taxon>Araneomorphae</taxon>
        <taxon>Entelegynae</taxon>
        <taxon>Araneoidea</taxon>
        <taxon>Nephilidae</taxon>
        <taxon>Trichonephila</taxon>
    </lineage>
</organism>
<dbReference type="InterPro" id="IPR036561">
    <property type="entry name" value="MAM33_sf"/>
</dbReference>
<protein>
    <submittedName>
        <fullName evidence="2">Complement component 1 Q subcomponent-binding protein, mitochondrial</fullName>
    </submittedName>
</protein>
<dbReference type="PANTHER" id="PTHR10826:SF1">
    <property type="entry name" value="COMPLEMENT COMPONENT 1 Q SUBCOMPONENT-BINDING PROTEIN, MITOCHONDRIAL"/>
    <property type="match status" value="1"/>
</dbReference>
<comment type="similarity">
    <text evidence="1">Belongs to the MAM33 family.</text>
</comment>
<dbReference type="OrthoDB" id="278212at2759"/>
<sequence length="92" mass="10701">MSIVPHAARIQATISDVFQIAAVSLYEGEFEDSTYEMSGDIMDGYLYDLLMNYLEERGITNDFADKMMSFFTSYEHKLYVKLLQNMKSFIEK</sequence>
<comment type="caution">
    <text evidence="2">The sequence shown here is derived from an EMBL/GenBank/DDBJ whole genome shotgun (WGS) entry which is preliminary data.</text>
</comment>
<keyword evidence="3" id="KW-1185">Reference proteome</keyword>
<proteinExistence type="inferred from homology"/>
<dbReference type="InterPro" id="IPR003428">
    <property type="entry name" value="MAM33"/>
</dbReference>
<evidence type="ECO:0000313" key="2">
    <source>
        <dbReference type="EMBL" id="GFQ86324.1"/>
    </source>
</evidence>
<accession>A0A8X6FSF9</accession>
<dbReference type="SUPFAM" id="SSF54529">
    <property type="entry name" value="Mitochondrial glycoprotein MAM33-like"/>
    <property type="match status" value="1"/>
</dbReference>
<name>A0A8X6FSF9_TRICU</name>
<dbReference type="Proteomes" id="UP000887116">
    <property type="component" value="Unassembled WGS sequence"/>
</dbReference>
<gene>
    <name evidence="2" type="primary">C1QBP</name>
    <name evidence="2" type="ORF">TNCT_523631</name>
</gene>
<dbReference type="Gene3D" id="3.10.280.10">
    <property type="entry name" value="Mitochondrial glycoprotein"/>
    <property type="match status" value="1"/>
</dbReference>
<reference evidence="2" key="1">
    <citation type="submission" date="2020-07" db="EMBL/GenBank/DDBJ databases">
        <title>Multicomponent nature underlies the extraordinary mechanical properties of spider dragline silk.</title>
        <authorList>
            <person name="Kono N."/>
            <person name="Nakamura H."/>
            <person name="Mori M."/>
            <person name="Yoshida Y."/>
            <person name="Ohtoshi R."/>
            <person name="Malay A.D."/>
            <person name="Moran D.A.P."/>
            <person name="Tomita M."/>
            <person name="Numata K."/>
            <person name="Arakawa K."/>
        </authorList>
    </citation>
    <scope>NUCLEOTIDE SEQUENCE</scope>
</reference>
<dbReference type="EMBL" id="BMAO01023046">
    <property type="protein sequence ID" value="GFQ86324.1"/>
    <property type="molecule type" value="Genomic_DNA"/>
</dbReference>
<dbReference type="AlphaFoldDB" id="A0A8X6FSF9"/>
<dbReference type="Pfam" id="PF02330">
    <property type="entry name" value="MAM33"/>
    <property type="match status" value="1"/>
</dbReference>
<dbReference type="GO" id="GO:0005759">
    <property type="term" value="C:mitochondrial matrix"/>
    <property type="evidence" value="ECO:0007669"/>
    <property type="project" value="InterPro"/>
</dbReference>
<evidence type="ECO:0000313" key="3">
    <source>
        <dbReference type="Proteomes" id="UP000887116"/>
    </source>
</evidence>
<dbReference type="PANTHER" id="PTHR10826">
    <property type="entry name" value="COMPLEMENT COMPONENT 1"/>
    <property type="match status" value="1"/>
</dbReference>